<name>A0ABQ4YKX8_9ASTR</name>
<dbReference type="InterPro" id="IPR007502">
    <property type="entry name" value="Helicase-assoc_dom"/>
</dbReference>
<keyword evidence="4 9" id="KW-0347">Helicase</keyword>
<dbReference type="GO" id="GO:0004386">
    <property type="term" value="F:helicase activity"/>
    <property type="evidence" value="ECO:0007669"/>
    <property type="project" value="UniProtKB-KW"/>
</dbReference>
<evidence type="ECO:0000256" key="4">
    <source>
        <dbReference type="ARBA" id="ARBA00022806"/>
    </source>
</evidence>
<dbReference type="InterPro" id="IPR027417">
    <property type="entry name" value="P-loop_NTPase"/>
</dbReference>
<keyword evidence="3" id="KW-0378">Hydrolase</keyword>
<comment type="catalytic activity">
    <reaction evidence="6">
        <text>ATP + H2O = ADP + phosphate + H(+)</text>
        <dbReference type="Rhea" id="RHEA:13065"/>
        <dbReference type="ChEBI" id="CHEBI:15377"/>
        <dbReference type="ChEBI" id="CHEBI:15378"/>
        <dbReference type="ChEBI" id="CHEBI:30616"/>
        <dbReference type="ChEBI" id="CHEBI:43474"/>
        <dbReference type="ChEBI" id="CHEBI:456216"/>
        <dbReference type="EC" id="3.6.4.13"/>
    </reaction>
</comment>
<evidence type="ECO:0000313" key="10">
    <source>
        <dbReference type="Proteomes" id="UP001151760"/>
    </source>
</evidence>
<sequence>MYPLWILGALNNTWSLTVIGLKMTEFLLNPHHLKLLSTCEEFSCVKNVLIIVSMLSVLSVFFSPKDRAEESDAERAKFFVPEADHLTLLATYKQWKDNKYSGDWCNTHYLQVKALRKDREQVEKIDEQQGQGRRAESKRRKNDRDDRGRNLIIFTGYIFNNMTEQVTENLGILVVVSSKVMIVPQSCHWYDGIMSRLCKSEAKRTGQLIYQWKATHPSLLNILREYILDGLSYQPGGFYKSIVDRKKSSQRIAIILNRGSTVFEIRSCQRRVGQEIDVRLGDEVGYAIRFEDMTSERTRISDGVLLRESHCNR</sequence>
<reference evidence="9" key="2">
    <citation type="submission" date="2022-01" db="EMBL/GenBank/DDBJ databases">
        <authorList>
            <person name="Yamashiro T."/>
            <person name="Shiraishi A."/>
            <person name="Satake H."/>
            <person name="Nakayama K."/>
        </authorList>
    </citation>
    <scope>NUCLEOTIDE SEQUENCE</scope>
</reference>
<accession>A0ABQ4YKX8</accession>
<dbReference type="SUPFAM" id="SSF52540">
    <property type="entry name" value="P-loop containing nucleoside triphosphate hydrolases"/>
    <property type="match status" value="1"/>
</dbReference>
<dbReference type="Gene3D" id="1.20.120.1080">
    <property type="match status" value="1"/>
</dbReference>
<evidence type="ECO:0000256" key="7">
    <source>
        <dbReference type="SAM" id="MobiDB-lite"/>
    </source>
</evidence>
<feature type="domain" description="Helicase-associated" evidence="8">
    <location>
        <begin position="4"/>
        <end position="89"/>
    </location>
</feature>
<feature type="region of interest" description="Disordered" evidence="7">
    <location>
        <begin position="121"/>
        <end position="143"/>
    </location>
</feature>
<keyword evidence="2" id="KW-0547">Nucleotide-binding</keyword>
<evidence type="ECO:0000256" key="3">
    <source>
        <dbReference type="ARBA" id="ARBA00022801"/>
    </source>
</evidence>
<keyword evidence="5" id="KW-0067">ATP-binding</keyword>
<dbReference type="EMBL" id="BQNB010010503">
    <property type="protein sequence ID" value="GJS78155.1"/>
    <property type="molecule type" value="Genomic_DNA"/>
</dbReference>
<organism evidence="9 10">
    <name type="scientific">Tanacetum coccineum</name>
    <dbReference type="NCBI Taxonomy" id="301880"/>
    <lineage>
        <taxon>Eukaryota</taxon>
        <taxon>Viridiplantae</taxon>
        <taxon>Streptophyta</taxon>
        <taxon>Embryophyta</taxon>
        <taxon>Tracheophyta</taxon>
        <taxon>Spermatophyta</taxon>
        <taxon>Magnoliopsida</taxon>
        <taxon>eudicotyledons</taxon>
        <taxon>Gunneridae</taxon>
        <taxon>Pentapetalae</taxon>
        <taxon>asterids</taxon>
        <taxon>campanulids</taxon>
        <taxon>Asterales</taxon>
        <taxon>Asteraceae</taxon>
        <taxon>Asteroideae</taxon>
        <taxon>Anthemideae</taxon>
        <taxon>Anthemidinae</taxon>
        <taxon>Tanacetum</taxon>
    </lineage>
</organism>
<dbReference type="PANTHER" id="PTHR18934">
    <property type="entry name" value="ATP-DEPENDENT RNA HELICASE"/>
    <property type="match status" value="1"/>
</dbReference>
<dbReference type="Pfam" id="PF21010">
    <property type="entry name" value="HA2_C"/>
    <property type="match status" value="1"/>
</dbReference>
<evidence type="ECO:0000256" key="6">
    <source>
        <dbReference type="ARBA" id="ARBA00047984"/>
    </source>
</evidence>
<comment type="caution">
    <text evidence="9">The sequence shown here is derived from an EMBL/GenBank/DDBJ whole genome shotgun (WGS) entry which is preliminary data.</text>
</comment>
<gene>
    <name evidence="9" type="ORF">Tco_0728036</name>
</gene>
<dbReference type="EC" id="3.6.4.13" evidence="1"/>
<keyword evidence="10" id="KW-1185">Reference proteome</keyword>
<protein>
    <recommendedName>
        <fullName evidence="1">RNA helicase</fullName>
        <ecNumber evidence="1">3.6.4.13</ecNumber>
    </recommendedName>
</protein>
<proteinExistence type="predicted"/>
<dbReference type="PANTHER" id="PTHR18934:SF99">
    <property type="entry name" value="ATP-DEPENDENT RNA HELICASE DHX37-RELATED"/>
    <property type="match status" value="1"/>
</dbReference>
<dbReference type="SMART" id="SM00847">
    <property type="entry name" value="HA2"/>
    <property type="match status" value="1"/>
</dbReference>
<dbReference type="Gene3D" id="3.40.50.300">
    <property type="entry name" value="P-loop containing nucleotide triphosphate hydrolases"/>
    <property type="match status" value="1"/>
</dbReference>
<evidence type="ECO:0000259" key="8">
    <source>
        <dbReference type="SMART" id="SM00847"/>
    </source>
</evidence>
<dbReference type="Proteomes" id="UP001151760">
    <property type="component" value="Unassembled WGS sequence"/>
</dbReference>
<evidence type="ECO:0000256" key="2">
    <source>
        <dbReference type="ARBA" id="ARBA00022741"/>
    </source>
</evidence>
<evidence type="ECO:0000256" key="5">
    <source>
        <dbReference type="ARBA" id="ARBA00022840"/>
    </source>
</evidence>
<evidence type="ECO:0000313" key="9">
    <source>
        <dbReference type="EMBL" id="GJS78155.1"/>
    </source>
</evidence>
<reference evidence="9" key="1">
    <citation type="journal article" date="2022" name="Int. J. Mol. Sci.">
        <title>Draft Genome of Tanacetum Coccineum: Genomic Comparison of Closely Related Tanacetum-Family Plants.</title>
        <authorList>
            <person name="Yamashiro T."/>
            <person name="Shiraishi A."/>
            <person name="Nakayama K."/>
            <person name="Satake H."/>
        </authorList>
    </citation>
    <scope>NUCLEOTIDE SEQUENCE</scope>
</reference>
<evidence type="ECO:0000256" key="1">
    <source>
        <dbReference type="ARBA" id="ARBA00012552"/>
    </source>
</evidence>